<dbReference type="InterPro" id="IPR013830">
    <property type="entry name" value="SGNH_hydro"/>
</dbReference>
<reference evidence="3 4" key="1">
    <citation type="submission" date="2024-10" db="EMBL/GenBank/DDBJ databases">
        <title>The Natural Products Discovery Center: Release of the First 8490 Sequenced Strains for Exploring Actinobacteria Biosynthetic Diversity.</title>
        <authorList>
            <person name="Kalkreuter E."/>
            <person name="Kautsar S.A."/>
            <person name="Yang D."/>
            <person name="Bader C.D."/>
            <person name="Teijaro C.N."/>
            <person name="Fluegel L."/>
            <person name="Davis C.M."/>
            <person name="Simpson J.R."/>
            <person name="Lauterbach L."/>
            <person name="Steele A.D."/>
            <person name="Gui C."/>
            <person name="Meng S."/>
            <person name="Li G."/>
            <person name="Viehrig K."/>
            <person name="Ye F."/>
            <person name="Su P."/>
            <person name="Kiefer A.F."/>
            <person name="Nichols A."/>
            <person name="Cepeda A.J."/>
            <person name="Yan W."/>
            <person name="Fan B."/>
            <person name="Jiang Y."/>
            <person name="Adhikari A."/>
            <person name="Zheng C.-J."/>
            <person name="Schuster L."/>
            <person name="Cowan T.M."/>
            <person name="Smanski M.J."/>
            <person name="Chevrette M.G."/>
            <person name="De Carvalho L.P.S."/>
            <person name="Shen B."/>
        </authorList>
    </citation>
    <scope>NUCLEOTIDE SEQUENCE [LARGE SCALE GENOMIC DNA]</scope>
    <source>
        <strain evidence="3 4">NPDC006488</strain>
    </source>
</reference>
<evidence type="ECO:0000313" key="4">
    <source>
        <dbReference type="Proteomes" id="UP001601303"/>
    </source>
</evidence>
<dbReference type="RefSeq" id="WP_388113346.1">
    <property type="nucleotide sequence ID" value="NZ_JBIAHM010000016.1"/>
</dbReference>
<dbReference type="EC" id="3.1.-.-" evidence="3"/>
<feature type="signal peptide" evidence="1">
    <location>
        <begin position="1"/>
        <end position="37"/>
    </location>
</feature>
<feature type="chain" id="PRO_5046913256" evidence="1">
    <location>
        <begin position="38"/>
        <end position="346"/>
    </location>
</feature>
<protein>
    <submittedName>
        <fullName evidence="3">SGNH/GDSL hydrolase family protein</fullName>
        <ecNumber evidence="3">3.1.-.-</ecNumber>
    </submittedName>
</protein>
<organism evidence="3 4">
    <name type="scientific">Streptomyces hokutonensis</name>
    <dbReference type="NCBI Taxonomy" id="1306990"/>
    <lineage>
        <taxon>Bacteria</taxon>
        <taxon>Bacillati</taxon>
        <taxon>Actinomycetota</taxon>
        <taxon>Actinomycetes</taxon>
        <taxon>Kitasatosporales</taxon>
        <taxon>Streptomycetaceae</taxon>
        <taxon>Streptomyces</taxon>
    </lineage>
</organism>
<accession>A0ABW6ME45</accession>
<keyword evidence="3" id="KW-0378">Hydrolase</keyword>
<evidence type="ECO:0000313" key="3">
    <source>
        <dbReference type="EMBL" id="MFE9604411.1"/>
    </source>
</evidence>
<name>A0ABW6ME45_9ACTN</name>
<proteinExistence type="predicted"/>
<dbReference type="PANTHER" id="PTHR37981:SF1">
    <property type="entry name" value="SGNH HYDROLASE-TYPE ESTERASE DOMAIN-CONTAINING PROTEIN"/>
    <property type="match status" value="1"/>
</dbReference>
<comment type="caution">
    <text evidence="3">The sequence shown here is derived from an EMBL/GenBank/DDBJ whole genome shotgun (WGS) entry which is preliminary data.</text>
</comment>
<gene>
    <name evidence="3" type="ORF">ACFYNQ_38420</name>
</gene>
<dbReference type="CDD" id="cd01823">
    <property type="entry name" value="SEST_like"/>
    <property type="match status" value="1"/>
</dbReference>
<dbReference type="EMBL" id="JBIAHM010000016">
    <property type="protein sequence ID" value="MFE9604411.1"/>
    <property type="molecule type" value="Genomic_DNA"/>
</dbReference>
<dbReference type="SUPFAM" id="SSF52266">
    <property type="entry name" value="SGNH hydrolase"/>
    <property type="match status" value="1"/>
</dbReference>
<keyword evidence="4" id="KW-1185">Reference proteome</keyword>
<evidence type="ECO:0000259" key="2">
    <source>
        <dbReference type="Pfam" id="PF13472"/>
    </source>
</evidence>
<evidence type="ECO:0000256" key="1">
    <source>
        <dbReference type="SAM" id="SignalP"/>
    </source>
</evidence>
<dbReference type="InterPro" id="IPR036514">
    <property type="entry name" value="SGNH_hydro_sf"/>
</dbReference>
<keyword evidence="1" id="KW-0732">Signal</keyword>
<feature type="domain" description="SGNH hydrolase-type esterase" evidence="2">
    <location>
        <begin position="46"/>
        <end position="316"/>
    </location>
</feature>
<sequence length="346" mass="36975">MHHRARSRRRRTAVVTLVLAPVAALVSLFAVPGSGQAAPAGSAYVALGDSYSSGEGNPPYLPPTDTHDDQCHRSTTAYPELLGHQGLFSVQPWNPNTDFVACSGADTVSLRTGKSHEPSQLDALGPATATVTLSLGGNDLGFSDIAQACFHAGLYGNANCKTGKVDNPAGGPKTTRAQREIWLTDHLDLHSLYQEIHTRAPQARIYALLYPHLIAMRGRACSTGPGSYSARNIIWFHDMVDYLDQHITSEAAIARSTGVDVRVVDPRPAFDNGHTLCSPASWIHGVTFRTADCTRASQGSACFVRTFHPTPEGQQAFADAIRQAAGTNPTFNLASAREAVPPLPLT</sequence>
<dbReference type="Gene3D" id="3.40.50.1110">
    <property type="entry name" value="SGNH hydrolase"/>
    <property type="match status" value="1"/>
</dbReference>
<dbReference type="Pfam" id="PF13472">
    <property type="entry name" value="Lipase_GDSL_2"/>
    <property type="match status" value="1"/>
</dbReference>
<dbReference type="GO" id="GO:0016787">
    <property type="term" value="F:hydrolase activity"/>
    <property type="evidence" value="ECO:0007669"/>
    <property type="project" value="UniProtKB-KW"/>
</dbReference>
<dbReference type="Proteomes" id="UP001601303">
    <property type="component" value="Unassembled WGS sequence"/>
</dbReference>
<dbReference type="PANTHER" id="PTHR37981">
    <property type="entry name" value="LIPASE 2"/>
    <property type="match status" value="1"/>
</dbReference>
<dbReference type="InterPro" id="IPR037460">
    <property type="entry name" value="SEST-like"/>
</dbReference>